<evidence type="ECO:0000313" key="3">
    <source>
        <dbReference type="Proteomes" id="UP000198705"/>
    </source>
</evidence>
<evidence type="ECO:0000256" key="1">
    <source>
        <dbReference type="SAM" id="Phobius"/>
    </source>
</evidence>
<keyword evidence="1" id="KW-0812">Transmembrane</keyword>
<organism evidence="2 3">
    <name type="scientific">Bizionia echini</name>
    <dbReference type="NCBI Taxonomy" id="649333"/>
    <lineage>
        <taxon>Bacteria</taxon>
        <taxon>Pseudomonadati</taxon>
        <taxon>Bacteroidota</taxon>
        <taxon>Flavobacteriia</taxon>
        <taxon>Flavobacteriales</taxon>
        <taxon>Flavobacteriaceae</taxon>
        <taxon>Bizionia</taxon>
    </lineage>
</organism>
<gene>
    <name evidence="2" type="ORF">SAMN04487989_1126</name>
</gene>
<feature type="transmembrane region" description="Helical" evidence="1">
    <location>
        <begin position="58"/>
        <end position="79"/>
    </location>
</feature>
<keyword evidence="1" id="KW-0472">Membrane</keyword>
<feature type="transmembrane region" description="Helical" evidence="1">
    <location>
        <begin position="27"/>
        <end position="46"/>
    </location>
</feature>
<keyword evidence="1" id="KW-1133">Transmembrane helix</keyword>
<protein>
    <submittedName>
        <fullName evidence="2">Uncharacterized protein</fullName>
    </submittedName>
</protein>
<dbReference type="OrthoDB" id="1429155at2"/>
<dbReference type="AlphaFoldDB" id="A0A1I5DS28"/>
<dbReference type="RefSeq" id="WP_092210148.1">
    <property type="nucleotide sequence ID" value="NZ_FOVN01000012.1"/>
</dbReference>
<accession>A0A1I5DS28</accession>
<name>A0A1I5DS28_9FLAO</name>
<proteinExistence type="predicted"/>
<reference evidence="3" key="1">
    <citation type="submission" date="2016-10" db="EMBL/GenBank/DDBJ databases">
        <authorList>
            <person name="Varghese N."/>
            <person name="Submissions S."/>
        </authorList>
    </citation>
    <scope>NUCLEOTIDE SEQUENCE [LARGE SCALE GENOMIC DNA]</scope>
    <source>
        <strain evidence="3">DSM 23925</strain>
    </source>
</reference>
<dbReference type="EMBL" id="FOVN01000012">
    <property type="protein sequence ID" value="SFO02023.1"/>
    <property type="molecule type" value="Genomic_DNA"/>
</dbReference>
<keyword evidence="3" id="KW-1185">Reference proteome</keyword>
<sequence>MTKISIDISKSKKTEKLVIRQWLINKLLDYLIPLTITGIFIFMSTMELKSDLENSEPIALTLTLSLITISIGIFVIYSLKNLYKLERIKGLSREQNSVIIKEIAEKNGWNISTNNQQISTLNIPWENSGGLDWGKQLTIIYDKTDILVNCVSFGLHSTPSPFHWFTNKRKINKLKMEFKSGIKTFYNNV</sequence>
<dbReference type="Proteomes" id="UP000198705">
    <property type="component" value="Unassembled WGS sequence"/>
</dbReference>
<evidence type="ECO:0000313" key="2">
    <source>
        <dbReference type="EMBL" id="SFO02023.1"/>
    </source>
</evidence>
<dbReference type="STRING" id="649333.SAMN04487989_1126"/>